<dbReference type="EMBL" id="JAYMYQ010000001">
    <property type="protein sequence ID" value="KAK7361162.1"/>
    <property type="molecule type" value="Genomic_DNA"/>
</dbReference>
<dbReference type="AlphaFoldDB" id="A0AAN9MZG5"/>
<feature type="compositionally biased region" description="Polar residues" evidence="1">
    <location>
        <begin position="1"/>
        <end position="16"/>
    </location>
</feature>
<gene>
    <name evidence="2" type="ORF">VNO77_03208</name>
</gene>
<evidence type="ECO:0000313" key="3">
    <source>
        <dbReference type="Proteomes" id="UP001367508"/>
    </source>
</evidence>
<keyword evidence="3" id="KW-1185">Reference proteome</keyword>
<dbReference type="Proteomes" id="UP001367508">
    <property type="component" value="Unassembled WGS sequence"/>
</dbReference>
<organism evidence="2 3">
    <name type="scientific">Canavalia gladiata</name>
    <name type="common">Sword bean</name>
    <name type="synonym">Dolichos gladiatus</name>
    <dbReference type="NCBI Taxonomy" id="3824"/>
    <lineage>
        <taxon>Eukaryota</taxon>
        <taxon>Viridiplantae</taxon>
        <taxon>Streptophyta</taxon>
        <taxon>Embryophyta</taxon>
        <taxon>Tracheophyta</taxon>
        <taxon>Spermatophyta</taxon>
        <taxon>Magnoliopsida</taxon>
        <taxon>eudicotyledons</taxon>
        <taxon>Gunneridae</taxon>
        <taxon>Pentapetalae</taxon>
        <taxon>rosids</taxon>
        <taxon>fabids</taxon>
        <taxon>Fabales</taxon>
        <taxon>Fabaceae</taxon>
        <taxon>Papilionoideae</taxon>
        <taxon>50 kb inversion clade</taxon>
        <taxon>NPAAA clade</taxon>
        <taxon>indigoferoid/millettioid clade</taxon>
        <taxon>Phaseoleae</taxon>
        <taxon>Canavalia</taxon>
    </lineage>
</organism>
<evidence type="ECO:0000313" key="2">
    <source>
        <dbReference type="EMBL" id="KAK7361162.1"/>
    </source>
</evidence>
<sequence>MSTRLRSSASTQNSGAPEQFFQPLTLDNMTAADCEHDSNNAEKLAFTGTNETASYSVICPSHEWVRRGPLTSTYLGKGKPSYGQDKILNPRNDVHQECSCKKPAEHAQSKATNLPRRAQSYAKWSTYARGKGILPRTKSLAGWSRSRGA</sequence>
<proteinExistence type="predicted"/>
<protein>
    <submittedName>
        <fullName evidence="2">Uncharacterized protein</fullName>
    </submittedName>
</protein>
<name>A0AAN9MZG5_CANGL</name>
<reference evidence="2 3" key="1">
    <citation type="submission" date="2024-01" db="EMBL/GenBank/DDBJ databases">
        <title>The genomes of 5 underutilized Papilionoideae crops provide insights into root nodulation and disease resistanc.</title>
        <authorList>
            <person name="Jiang F."/>
        </authorList>
    </citation>
    <scope>NUCLEOTIDE SEQUENCE [LARGE SCALE GENOMIC DNA]</scope>
    <source>
        <strain evidence="2">LVBAO_FW01</strain>
        <tissue evidence="2">Leaves</tissue>
    </source>
</reference>
<evidence type="ECO:0000256" key="1">
    <source>
        <dbReference type="SAM" id="MobiDB-lite"/>
    </source>
</evidence>
<feature type="region of interest" description="Disordered" evidence="1">
    <location>
        <begin position="1"/>
        <end position="22"/>
    </location>
</feature>
<comment type="caution">
    <text evidence="2">The sequence shown here is derived from an EMBL/GenBank/DDBJ whole genome shotgun (WGS) entry which is preliminary data.</text>
</comment>
<accession>A0AAN9MZG5</accession>